<organism evidence="1">
    <name type="scientific">Equus asinus asinus</name>
    <dbReference type="NCBI Taxonomy" id="83772"/>
    <lineage>
        <taxon>Eukaryota</taxon>
        <taxon>Metazoa</taxon>
        <taxon>Chordata</taxon>
        <taxon>Craniata</taxon>
        <taxon>Vertebrata</taxon>
        <taxon>Euteleostomi</taxon>
        <taxon>Mammalia</taxon>
        <taxon>Eutheria</taxon>
        <taxon>Laurasiatheria</taxon>
        <taxon>Perissodactyla</taxon>
        <taxon>Equidae</taxon>
        <taxon>Equus</taxon>
    </lineage>
</organism>
<proteinExistence type="predicted"/>
<evidence type="ECO:0000313" key="1">
    <source>
        <dbReference type="Ensembl" id="ENSEASP00005004757.1"/>
    </source>
</evidence>
<reference evidence="1" key="1">
    <citation type="submission" date="2023-03" db="UniProtKB">
        <authorList>
            <consortium name="Ensembl"/>
        </authorList>
    </citation>
    <scope>IDENTIFICATION</scope>
</reference>
<dbReference type="Ensembl" id="ENSEAST00005005211.1">
    <property type="protein sequence ID" value="ENSEASP00005004757.1"/>
    <property type="gene ID" value="ENSEASG00005003580.1"/>
</dbReference>
<dbReference type="AlphaFoldDB" id="A0A8C4L2D2"/>
<name>A0A8C4L2D2_EQUAS</name>
<sequence length="116" mass="13129">MNVFSLWENLGTDFEAVVWTTVSCNTIFPALDRFHSATKSRRFGYILRQQHDAVYARPQRWWPWQHRRRSPLPLFRRVNLAPNSSAFGVEGGAGGLAASQLEAGDGVPSTVLQGRW</sequence>
<dbReference type="OMA" id="ARTQGCH"/>
<accession>A0A8C4L2D2</accession>
<protein>
    <submittedName>
        <fullName evidence="1">Uncharacterized protein</fullName>
    </submittedName>
</protein>